<evidence type="ECO:0000256" key="5">
    <source>
        <dbReference type="ARBA" id="ARBA00023136"/>
    </source>
</evidence>
<sequence length="266" mass="27677">MTPFPRTEKAGALAAAALLPSLATSLVLPTPLASTHHVLYGRYSSRAASSGTVLPQRSGSTTLSGPGNVMSMEYQTSDSSYADLVNLTGPLLDSEGHFEGIEGPSSSSFVDLVDTESFVAGMSNENYAQDTDFEAEKIKKLRPLEGWSPSPLLEADQEVIEDPSSSALPTGIDGTPLADEYPSVSKIVKFALPAIGVWLCSPVLSMIDTASVGLLAGTAQQAALNPAVSVTDYGALLVAFMYTATTNLVASAQEKDLADDTAVAVN</sequence>
<dbReference type="PANTHER" id="PTHR42893">
    <property type="entry name" value="PROTEIN DETOXIFICATION 44, CHLOROPLASTIC-RELATED"/>
    <property type="match status" value="1"/>
</dbReference>
<evidence type="ECO:0000313" key="7">
    <source>
        <dbReference type="EMBL" id="EJK66124.1"/>
    </source>
</evidence>
<dbReference type="EMBL" id="AGNL01015253">
    <property type="protein sequence ID" value="EJK66124.1"/>
    <property type="molecule type" value="Genomic_DNA"/>
</dbReference>
<evidence type="ECO:0000256" key="1">
    <source>
        <dbReference type="ARBA" id="ARBA00004141"/>
    </source>
</evidence>
<dbReference type="AlphaFoldDB" id="K0SME1"/>
<dbReference type="InterPro" id="IPR044644">
    <property type="entry name" value="DinF-like"/>
</dbReference>
<feature type="signal peptide" evidence="6">
    <location>
        <begin position="1"/>
        <end position="23"/>
    </location>
</feature>
<comment type="caution">
    <text evidence="7">The sequence shown here is derived from an EMBL/GenBank/DDBJ whole genome shotgun (WGS) entry which is preliminary data.</text>
</comment>
<feature type="chain" id="PRO_5003841271" evidence="6">
    <location>
        <begin position="24"/>
        <end position="266"/>
    </location>
</feature>
<evidence type="ECO:0000256" key="3">
    <source>
        <dbReference type="ARBA" id="ARBA00022692"/>
    </source>
</evidence>
<evidence type="ECO:0000256" key="6">
    <source>
        <dbReference type="SAM" id="SignalP"/>
    </source>
</evidence>
<dbReference type="OMA" id="WGTFSAY"/>
<protein>
    <submittedName>
        <fullName evidence="7">Uncharacterized protein</fullName>
    </submittedName>
</protein>
<keyword evidence="4" id="KW-1133">Transmembrane helix</keyword>
<comment type="similarity">
    <text evidence="2">Belongs to the multi antimicrobial extrusion (MATE) (TC 2.A.66.1) family.</text>
</comment>
<feature type="non-terminal residue" evidence="7">
    <location>
        <position position="266"/>
    </location>
</feature>
<gene>
    <name evidence="7" type="ORF">THAOC_12972</name>
</gene>
<accession>K0SME1</accession>
<comment type="subcellular location">
    <subcellularLocation>
        <location evidence="1">Membrane</location>
        <topology evidence="1">Multi-pass membrane protein</topology>
    </subcellularLocation>
</comment>
<evidence type="ECO:0000256" key="2">
    <source>
        <dbReference type="ARBA" id="ARBA00010199"/>
    </source>
</evidence>
<reference evidence="7 8" key="1">
    <citation type="journal article" date="2012" name="Genome Biol.">
        <title>Genome and low-iron response of an oceanic diatom adapted to chronic iron limitation.</title>
        <authorList>
            <person name="Lommer M."/>
            <person name="Specht M."/>
            <person name="Roy A.S."/>
            <person name="Kraemer L."/>
            <person name="Andreson R."/>
            <person name="Gutowska M.A."/>
            <person name="Wolf J."/>
            <person name="Bergner S.V."/>
            <person name="Schilhabel M.B."/>
            <person name="Klostermeier U.C."/>
            <person name="Beiko R.G."/>
            <person name="Rosenstiel P."/>
            <person name="Hippler M."/>
            <person name="Laroche J."/>
        </authorList>
    </citation>
    <scope>NUCLEOTIDE SEQUENCE [LARGE SCALE GENOMIC DNA]</scope>
    <source>
        <strain evidence="7 8">CCMP1005</strain>
    </source>
</reference>
<organism evidence="7 8">
    <name type="scientific">Thalassiosira oceanica</name>
    <name type="common">Marine diatom</name>
    <dbReference type="NCBI Taxonomy" id="159749"/>
    <lineage>
        <taxon>Eukaryota</taxon>
        <taxon>Sar</taxon>
        <taxon>Stramenopiles</taxon>
        <taxon>Ochrophyta</taxon>
        <taxon>Bacillariophyta</taxon>
        <taxon>Coscinodiscophyceae</taxon>
        <taxon>Thalassiosirophycidae</taxon>
        <taxon>Thalassiosirales</taxon>
        <taxon>Thalassiosiraceae</taxon>
        <taxon>Thalassiosira</taxon>
    </lineage>
</organism>
<evidence type="ECO:0000313" key="8">
    <source>
        <dbReference type="Proteomes" id="UP000266841"/>
    </source>
</evidence>
<keyword evidence="6" id="KW-0732">Signal</keyword>
<keyword evidence="8" id="KW-1185">Reference proteome</keyword>
<keyword evidence="5" id="KW-0472">Membrane</keyword>
<dbReference type="PANTHER" id="PTHR42893:SF9">
    <property type="entry name" value="PROTEIN DETOXIFICATION 46, CHLOROPLASTIC"/>
    <property type="match status" value="1"/>
</dbReference>
<keyword evidence="3" id="KW-0812">Transmembrane</keyword>
<evidence type="ECO:0000256" key="4">
    <source>
        <dbReference type="ARBA" id="ARBA00022989"/>
    </source>
</evidence>
<dbReference type="Proteomes" id="UP000266841">
    <property type="component" value="Unassembled WGS sequence"/>
</dbReference>
<dbReference type="OrthoDB" id="423427at2759"/>
<proteinExistence type="inferred from homology"/>
<name>K0SME1_THAOC</name>
<dbReference type="GO" id="GO:0016020">
    <property type="term" value="C:membrane"/>
    <property type="evidence" value="ECO:0007669"/>
    <property type="project" value="UniProtKB-SubCell"/>
</dbReference>